<dbReference type="Pfam" id="PF13715">
    <property type="entry name" value="CarbopepD_reg_2"/>
    <property type="match status" value="1"/>
</dbReference>
<keyword evidence="3 7" id="KW-1134">Transmembrane beta strand</keyword>
<proteinExistence type="inferred from homology"/>
<dbReference type="InterPro" id="IPR039426">
    <property type="entry name" value="TonB-dep_rcpt-like"/>
</dbReference>
<dbReference type="InterPro" id="IPR012910">
    <property type="entry name" value="Plug_dom"/>
</dbReference>
<evidence type="ECO:0000256" key="6">
    <source>
        <dbReference type="ARBA" id="ARBA00023237"/>
    </source>
</evidence>
<dbReference type="Proteomes" id="UP000605676">
    <property type="component" value="Unassembled WGS sequence"/>
</dbReference>
<dbReference type="SUPFAM" id="SSF49464">
    <property type="entry name" value="Carboxypeptidase regulatory domain-like"/>
    <property type="match status" value="1"/>
</dbReference>
<dbReference type="RefSeq" id="WP_200463336.1">
    <property type="nucleotide sequence ID" value="NZ_JAENRR010000003.1"/>
</dbReference>
<dbReference type="NCBIfam" id="TIGR04057">
    <property type="entry name" value="SusC_RagA_signa"/>
    <property type="match status" value="1"/>
</dbReference>
<evidence type="ECO:0000256" key="1">
    <source>
        <dbReference type="ARBA" id="ARBA00004571"/>
    </source>
</evidence>
<dbReference type="EMBL" id="JAENRR010000003">
    <property type="protein sequence ID" value="MBK3516103.1"/>
    <property type="molecule type" value="Genomic_DNA"/>
</dbReference>
<dbReference type="Gene3D" id="2.60.40.1120">
    <property type="entry name" value="Carboxypeptidase-like, regulatory domain"/>
    <property type="match status" value="1"/>
</dbReference>
<organism evidence="9 10">
    <name type="scientific">Carboxylicivirga marina</name>
    <dbReference type="NCBI Taxonomy" id="2800988"/>
    <lineage>
        <taxon>Bacteria</taxon>
        <taxon>Pseudomonadati</taxon>
        <taxon>Bacteroidota</taxon>
        <taxon>Bacteroidia</taxon>
        <taxon>Marinilabiliales</taxon>
        <taxon>Marinilabiliaceae</taxon>
        <taxon>Carboxylicivirga</taxon>
    </lineage>
</organism>
<evidence type="ECO:0000313" key="9">
    <source>
        <dbReference type="EMBL" id="MBK3516103.1"/>
    </source>
</evidence>
<dbReference type="Pfam" id="PF07715">
    <property type="entry name" value="Plug"/>
    <property type="match status" value="1"/>
</dbReference>
<dbReference type="SUPFAM" id="SSF56935">
    <property type="entry name" value="Porins"/>
    <property type="match status" value="1"/>
</dbReference>
<dbReference type="InterPro" id="IPR023996">
    <property type="entry name" value="TonB-dep_OMP_SusC/RagA"/>
</dbReference>
<dbReference type="InterPro" id="IPR036942">
    <property type="entry name" value="Beta-barrel_TonB_sf"/>
</dbReference>
<keyword evidence="6 7" id="KW-0998">Cell outer membrane</keyword>
<keyword evidence="5 7" id="KW-0472">Membrane</keyword>
<name>A0ABS1HFM4_9BACT</name>
<dbReference type="Gene3D" id="2.40.170.20">
    <property type="entry name" value="TonB-dependent receptor, beta-barrel domain"/>
    <property type="match status" value="1"/>
</dbReference>
<evidence type="ECO:0000313" key="10">
    <source>
        <dbReference type="Proteomes" id="UP000605676"/>
    </source>
</evidence>
<feature type="domain" description="TonB-dependent receptor plug" evidence="8">
    <location>
        <begin position="122"/>
        <end position="248"/>
    </location>
</feature>
<protein>
    <submittedName>
        <fullName evidence="9">TonB-dependent receptor</fullName>
    </submittedName>
</protein>
<comment type="caution">
    <text evidence="9">The sequence shown here is derived from an EMBL/GenBank/DDBJ whole genome shotgun (WGS) entry which is preliminary data.</text>
</comment>
<reference evidence="9 10" key="1">
    <citation type="submission" date="2021-01" db="EMBL/GenBank/DDBJ databases">
        <title>Carboxyliciviraga sp.nov., isolated from coastal sediments.</title>
        <authorList>
            <person name="Lu D."/>
            <person name="Zhang T."/>
        </authorList>
    </citation>
    <scope>NUCLEOTIDE SEQUENCE [LARGE SCALE GENOMIC DNA]</scope>
    <source>
        <strain evidence="9 10">N1Y132</strain>
    </source>
</reference>
<keyword evidence="9" id="KW-0675">Receptor</keyword>
<accession>A0ABS1HFM4</accession>
<gene>
    <name evidence="9" type="ORF">JIV24_02040</name>
</gene>
<keyword evidence="2 7" id="KW-0813">Transport</keyword>
<comment type="subcellular location">
    <subcellularLocation>
        <location evidence="1 7">Cell outer membrane</location>
        <topology evidence="1 7">Multi-pass membrane protein</topology>
    </subcellularLocation>
</comment>
<evidence type="ECO:0000256" key="3">
    <source>
        <dbReference type="ARBA" id="ARBA00022452"/>
    </source>
</evidence>
<evidence type="ECO:0000256" key="2">
    <source>
        <dbReference type="ARBA" id="ARBA00022448"/>
    </source>
</evidence>
<dbReference type="InterPro" id="IPR037066">
    <property type="entry name" value="Plug_dom_sf"/>
</dbReference>
<keyword evidence="4 7" id="KW-0812">Transmembrane</keyword>
<keyword evidence="10" id="KW-1185">Reference proteome</keyword>
<comment type="similarity">
    <text evidence="7">Belongs to the TonB-dependent receptor family.</text>
</comment>
<dbReference type="Gene3D" id="2.170.130.10">
    <property type="entry name" value="TonB-dependent receptor, plug domain"/>
    <property type="match status" value="1"/>
</dbReference>
<evidence type="ECO:0000256" key="7">
    <source>
        <dbReference type="PROSITE-ProRule" id="PRU01360"/>
    </source>
</evidence>
<dbReference type="InterPro" id="IPR008969">
    <property type="entry name" value="CarboxyPept-like_regulatory"/>
</dbReference>
<dbReference type="NCBIfam" id="TIGR04056">
    <property type="entry name" value="OMP_RagA_SusC"/>
    <property type="match status" value="1"/>
</dbReference>
<evidence type="ECO:0000256" key="5">
    <source>
        <dbReference type="ARBA" id="ARBA00023136"/>
    </source>
</evidence>
<evidence type="ECO:0000256" key="4">
    <source>
        <dbReference type="ARBA" id="ARBA00022692"/>
    </source>
</evidence>
<evidence type="ECO:0000259" key="8">
    <source>
        <dbReference type="Pfam" id="PF07715"/>
    </source>
</evidence>
<dbReference type="PROSITE" id="PS52016">
    <property type="entry name" value="TONB_DEPENDENT_REC_3"/>
    <property type="match status" value="1"/>
</dbReference>
<sequence>MKKNVKGLWSTKITIMIFLSLFMSTAIFAQQIPITGKVIQADGETLPGVSVLIKGTSQGTITDIDGVYRLNAPSDATLVFSFIGFTPQEVAVNKRNTINIILETDVVNLNEVVAVGYGTVHKKDLTGSVTSVKVNETAAQQNITVDQLLQGRAAGVQVTQNAGAPGSGVTVKIRGASSLRGNNEPLYVVDGVIIASAGEDTQNPEGGNSLQEVQNGLNGINPRDIESMQVLKDASATAIYGSRGANGVIIITTKKGRKGKMAVTGFANTSVSAIDKKIDVLSAIEYAQYRNESNSVPLYHISDGQVYQILNSDTDPVIAEQALIQNHWQDDIYKQGFSKSFGGSFSGGSDTGNFYVSAGYNDQGGVVENSRFQSGNLSINLTQNLSDKLKLDTRVSGFYANGSFAQDGSRSGGGGSFINNILRYNPLTGGVGQDFSDDQIQTASPLSWINDFEDLTEESRFRGALSLTYKFNIKGLSYKLQAGGDIRDKERRRFYGPTTSTGRTSNGQLSISKLNTKSYQINNLLNYNRTFNKKHRLNAVAGVTYDVRDVSNTLYQISDFSTFLFGAEIPNYGQLVNRPYTEIPKKTQLLSYLSRFNYTFDNKYIFTGTYRIDGSSKFSKENRYSAFPSFSFAWLSSNENFLENSEILNNLKLRAGWGKTGNQAIQPYQTFANYSDVLYGKSGNGTEIGFAPVNIGNSDLIWETTTQINLGVDFGLFNDRILGNVDLYSKQTDDLLQLEKLPTSTGFSQLLINRGSVETKGLELTLSGVLVDKNDFNVEIGGNIAFNRNKILNLGIPESGVYIDGSLQQRSFYIGDEISTGKYFGVPANIFIEGEQVGLFYGFKTDGIYQTDDVIEVSDAVPGDVRIIDINEDGIIDAFDRTVIGNPNPDFIFGGYLNMSYKRLSLNVLLNGTYGNDIINGTNVSIDYAQGIFSNIRKDAYFQAWRPDAPSNTYPRIGYSWEDRPAISDRQVEDGSFLRISEITLGYDIPVEKTNIFSRANIFISGSNLFTFTNYSGFNPEITSFLNNGNIIGVDWLAPPNARSITFGLNLSF</sequence>
<dbReference type="InterPro" id="IPR023997">
    <property type="entry name" value="TonB-dep_OMP_SusC/RagA_CS"/>
</dbReference>